<name>A0A3P6QES3_9BILA</name>
<dbReference type="AlphaFoldDB" id="A0A3P6QES3"/>
<dbReference type="EMBL" id="UYRT01008045">
    <property type="protein sequence ID" value="VDK44087.1"/>
    <property type="molecule type" value="Genomic_DNA"/>
</dbReference>
<reference evidence="2 3" key="1">
    <citation type="submission" date="2018-11" db="EMBL/GenBank/DDBJ databases">
        <authorList>
            <consortium name="Pathogen Informatics"/>
        </authorList>
    </citation>
    <scope>NUCLEOTIDE SEQUENCE [LARGE SCALE GENOMIC DNA]</scope>
</reference>
<evidence type="ECO:0000256" key="1">
    <source>
        <dbReference type="SAM" id="MobiDB-lite"/>
    </source>
</evidence>
<evidence type="ECO:0000313" key="2">
    <source>
        <dbReference type="EMBL" id="VDK44087.1"/>
    </source>
</evidence>
<accession>A0A3P6QES3</accession>
<gene>
    <name evidence="2" type="ORF">GPUH_LOCUS4321</name>
</gene>
<feature type="region of interest" description="Disordered" evidence="1">
    <location>
        <begin position="129"/>
        <end position="152"/>
    </location>
</feature>
<feature type="compositionally biased region" description="Polar residues" evidence="1">
    <location>
        <begin position="139"/>
        <end position="151"/>
    </location>
</feature>
<dbReference type="Proteomes" id="UP000271098">
    <property type="component" value="Unassembled WGS sequence"/>
</dbReference>
<dbReference type="OrthoDB" id="6236007at2759"/>
<evidence type="ECO:0000313" key="3">
    <source>
        <dbReference type="Proteomes" id="UP000271098"/>
    </source>
</evidence>
<proteinExistence type="predicted"/>
<protein>
    <submittedName>
        <fullName evidence="2">Uncharacterized protein</fullName>
    </submittedName>
</protein>
<organism evidence="2 3">
    <name type="scientific">Gongylonema pulchrum</name>
    <dbReference type="NCBI Taxonomy" id="637853"/>
    <lineage>
        <taxon>Eukaryota</taxon>
        <taxon>Metazoa</taxon>
        <taxon>Ecdysozoa</taxon>
        <taxon>Nematoda</taxon>
        <taxon>Chromadorea</taxon>
        <taxon>Rhabditida</taxon>
        <taxon>Spirurina</taxon>
        <taxon>Spiruromorpha</taxon>
        <taxon>Spiruroidea</taxon>
        <taxon>Gongylonematidae</taxon>
        <taxon>Gongylonema</taxon>
    </lineage>
</organism>
<keyword evidence="3" id="KW-1185">Reference proteome</keyword>
<sequence>MIEVPGPQIIQPVLVGVKPSSPIQSDPEGTKPVAVQHGASDVRSGESSVQKQLTPHVPLISLDQHDIEDLPPDAFDITFPPFVTVVPQLFTMVEVNGSEVQETGGATEVARPAGVEETEIRTTEPTALFTSVKDGPDSTPASKVTPSSSQRHPIEDIGEVEKTKPVEIDFNIDEHMQTPGEKVADEPETSTVQQSVEIQPTQVSLHPVNLQILRWPFGVFIVFDVFTPNFFNGLCPGYKIFAMYVL</sequence>